<keyword evidence="2" id="KW-1185">Reference proteome</keyword>
<dbReference type="AlphaFoldDB" id="A0A0V1GI23"/>
<reference evidence="1 2" key="1">
    <citation type="submission" date="2015-01" db="EMBL/GenBank/DDBJ databases">
        <title>Evolution of Trichinella species and genotypes.</title>
        <authorList>
            <person name="Korhonen P.K."/>
            <person name="Edoardo P."/>
            <person name="Giuseppe L.R."/>
            <person name="Gasser R.B."/>
        </authorList>
    </citation>
    <scope>NUCLEOTIDE SEQUENCE [LARGE SCALE GENOMIC DNA]</scope>
    <source>
        <strain evidence="1">ISS1029</strain>
    </source>
</reference>
<organism evidence="1 2">
    <name type="scientific">Trichinella zimbabwensis</name>
    <dbReference type="NCBI Taxonomy" id="268475"/>
    <lineage>
        <taxon>Eukaryota</taxon>
        <taxon>Metazoa</taxon>
        <taxon>Ecdysozoa</taxon>
        <taxon>Nematoda</taxon>
        <taxon>Enoplea</taxon>
        <taxon>Dorylaimia</taxon>
        <taxon>Trichinellida</taxon>
        <taxon>Trichinellidae</taxon>
        <taxon>Trichinella</taxon>
    </lineage>
</organism>
<dbReference type="Proteomes" id="UP000055024">
    <property type="component" value="Unassembled WGS sequence"/>
</dbReference>
<comment type="caution">
    <text evidence="1">The sequence shown here is derived from an EMBL/GenBank/DDBJ whole genome shotgun (WGS) entry which is preliminary data.</text>
</comment>
<accession>A0A0V1GI23</accession>
<gene>
    <name evidence="1" type="ORF">T11_3974</name>
</gene>
<sequence>MKYCKKVENSRLGELADKRKLVYENSFTKMK</sequence>
<name>A0A0V1GI23_9BILA</name>
<dbReference type="EMBL" id="JYDP01001762">
    <property type="protein sequence ID" value="KRY97824.1"/>
    <property type="molecule type" value="Genomic_DNA"/>
</dbReference>
<proteinExistence type="predicted"/>
<protein>
    <submittedName>
        <fullName evidence="1">Uncharacterized protein</fullName>
    </submittedName>
</protein>
<evidence type="ECO:0000313" key="1">
    <source>
        <dbReference type="EMBL" id="KRY97824.1"/>
    </source>
</evidence>
<evidence type="ECO:0000313" key="2">
    <source>
        <dbReference type="Proteomes" id="UP000055024"/>
    </source>
</evidence>